<reference evidence="9" key="1">
    <citation type="submission" date="2009-10" db="EMBL/GenBank/DDBJ databases">
        <title>The complete chromosome of Gordonia bronchialis DSM 43247.</title>
        <authorList>
            <consortium name="US DOE Joint Genome Institute (JGI-PGF)"/>
            <person name="Lucas S."/>
            <person name="Copeland A."/>
            <person name="Lapidus A."/>
            <person name="Glavina del Rio T."/>
            <person name="Dalin E."/>
            <person name="Tice H."/>
            <person name="Bruce D."/>
            <person name="Goodwin L."/>
            <person name="Pitluck S."/>
            <person name="Kyrpides N."/>
            <person name="Mavromatis K."/>
            <person name="Ivanova N."/>
            <person name="Ovchinnikova G."/>
            <person name="Saunders E."/>
            <person name="Brettin T."/>
            <person name="Detter J.C."/>
            <person name="Han C."/>
            <person name="Larimer F."/>
            <person name="Land M."/>
            <person name="Hauser L."/>
            <person name="Markowitz V."/>
            <person name="Cheng J.-F."/>
            <person name="Hugenholtz P."/>
            <person name="Woyke T."/>
            <person name="Wu D."/>
            <person name="Jando M."/>
            <person name="Schneider S."/>
            <person name="Goeker M."/>
            <person name="Klenk H.-P."/>
            <person name="Eisen J.A."/>
        </authorList>
    </citation>
    <scope>NUCLEOTIDE SEQUENCE [LARGE SCALE GENOMIC DNA]</scope>
    <source>
        <strain evidence="9">ATCC 25592 / DSM 43247 / BCRC 13721 / JCM 3198 / KCTC 3076 / NBRC 16047 / NCTC 10667</strain>
    </source>
</reference>
<dbReference type="PANTHER" id="PTHR42718:SF9">
    <property type="entry name" value="MAJOR FACILITATOR SUPERFAMILY MULTIDRUG TRANSPORTER MFSC"/>
    <property type="match status" value="1"/>
</dbReference>
<dbReference type="GO" id="GO:0005886">
    <property type="term" value="C:plasma membrane"/>
    <property type="evidence" value="ECO:0007669"/>
    <property type="project" value="UniProtKB-SubCell"/>
</dbReference>
<comment type="subcellular location">
    <subcellularLocation>
        <location evidence="1">Cell membrane</location>
        <topology evidence="1">Multi-pass membrane protein</topology>
    </subcellularLocation>
</comment>
<dbReference type="Pfam" id="PF07690">
    <property type="entry name" value="MFS_1"/>
    <property type="match status" value="1"/>
</dbReference>
<keyword evidence="4 6" id="KW-1133">Transmembrane helix</keyword>
<sequence length="503" mass="51175">MTSKKPDPSQAPHLQVVDDTEVPHAQTSAAGAMGTVITLCFAGLIASLMQTLIIPVQPELPALLGTSISSASWIITATLLAAAVAMPIAGRLGDMFGKQRILVGSGILLIVGSLICALSTSVWPLVAGRAVQGLAMGLIPVGISLMREVTPPRLTSMAVAAMSATLGVGGAIGLPLAAWISQEWTWHTLFWVSTVLAAIVTLAIVVVVPHVPDAAGGKLDVPGAIGLAVGLVAALIAVSKGNDWGWSSGATIGLLIGGLAVLVAWGLYEVRQQDPLVDLRTTARPAVLLTNLAAVAVGFGMMAQAIVIPALLETPAFTGYGLGQSILAAGLWMAPGGLMMMLLSPVSGLLINKIGAKFTLAIGATVLGIGYVVALFLMSSPWQLMLASIIGSAGVGIGYAAMPTLIMGAVPITEAGAAVGLNGLMRSIGTTVASAVMALVLATSTNTYFGREFPDQSTFHWCFLIAAAAAFVGVAITLCIPNSRPDTPAPSAVDNRTQVAAEA</sequence>
<feature type="transmembrane region" description="Helical" evidence="6">
    <location>
        <begin position="219"/>
        <end position="238"/>
    </location>
</feature>
<evidence type="ECO:0000256" key="6">
    <source>
        <dbReference type="SAM" id="Phobius"/>
    </source>
</evidence>
<feature type="transmembrane region" description="Helical" evidence="6">
    <location>
        <begin position="424"/>
        <end position="443"/>
    </location>
</feature>
<keyword evidence="9" id="KW-1185">Reference proteome</keyword>
<dbReference type="PROSITE" id="PS50850">
    <property type="entry name" value="MFS"/>
    <property type="match status" value="1"/>
</dbReference>
<dbReference type="Proteomes" id="UP000001219">
    <property type="component" value="Chromosome"/>
</dbReference>
<reference evidence="8 9" key="2">
    <citation type="journal article" date="2010" name="Stand. Genomic Sci.">
        <title>Complete genome sequence of Gordonia bronchialis type strain (3410).</title>
        <authorList>
            <person name="Ivanova N."/>
            <person name="Sikorski J."/>
            <person name="Jando M."/>
            <person name="Lapidus A."/>
            <person name="Nolan M."/>
            <person name="Lucas S."/>
            <person name="Del Rio T.G."/>
            <person name="Tice H."/>
            <person name="Copeland A."/>
            <person name="Cheng J.F."/>
            <person name="Chen F."/>
            <person name="Bruce D."/>
            <person name="Goodwin L."/>
            <person name="Pitluck S."/>
            <person name="Mavromatis K."/>
            <person name="Ovchinnikova G."/>
            <person name="Pati A."/>
            <person name="Chen A."/>
            <person name="Palaniappan K."/>
            <person name="Land M."/>
            <person name="Hauser L."/>
            <person name="Chang Y.J."/>
            <person name="Jeffries C.D."/>
            <person name="Chain P."/>
            <person name="Saunders E."/>
            <person name="Han C."/>
            <person name="Detter J.C."/>
            <person name="Brettin T."/>
            <person name="Rohde M."/>
            <person name="Goker M."/>
            <person name="Bristow J."/>
            <person name="Eisen J.A."/>
            <person name="Markowitz V."/>
            <person name="Hugenholtz P."/>
            <person name="Klenk H.P."/>
            <person name="Kyrpides N.C."/>
        </authorList>
    </citation>
    <scope>NUCLEOTIDE SEQUENCE [LARGE SCALE GENOMIC DNA]</scope>
    <source>
        <strain evidence="9">ATCC 25592 / DSM 43247 / BCRC 13721 / JCM 3198 / KCTC 3076 / NBRC 16047 / NCTC 10667</strain>
    </source>
</reference>
<evidence type="ECO:0000256" key="4">
    <source>
        <dbReference type="ARBA" id="ARBA00022989"/>
    </source>
</evidence>
<keyword evidence="2" id="KW-0813">Transport</keyword>
<feature type="transmembrane region" description="Helical" evidence="6">
    <location>
        <begin position="158"/>
        <end position="180"/>
    </location>
</feature>
<protein>
    <submittedName>
        <fullName evidence="8">Major facilitator superfamily MFS_1</fullName>
    </submittedName>
</protein>
<gene>
    <name evidence="8" type="ordered locus">Gbro_4178</name>
</gene>
<dbReference type="InterPro" id="IPR036259">
    <property type="entry name" value="MFS_trans_sf"/>
</dbReference>
<evidence type="ECO:0000313" key="9">
    <source>
        <dbReference type="Proteomes" id="UP000001219"/>
    </source>
</evidence>
<evidence type="ECO:0000256" key="3">
    <source>
        <dbReference type="ARBA" id="ARBA00022692"/>
    </source>
</evidence>
<dbReference type="SUPFAM" id="SSF103473">
    <property type="entry name" value="MFS general substrate transporter"/>
    <property type="match status" value="2"/>
</dbReference>
<feature type="domain" description="Major facilitator superfamily (MFS) profile" evidence="7">
    <location>
        <begin position="35"/>
        <end position="485"/>
    </location>
</feature>
<feature type="transmembrane region" description="Helical" evidence="6">
    <location>
        <begin position="244"/>
        <end position="268"/>
    </location>
</feature>
<evidence type="ECO:0000313" key="8">
    <source>
        <dbReference type="EMBL" id="ACY23336.1"/>
    </source>
</evidence>
<dbReference type="KEGG" id="gbr:Gbro_4178"/>
<dbReference type="CDD" id="cd17504">
    <property type="entry name" value="MFS_MMR_MDR_like"/>
    <property type="match status" value="1"/>
</dbReference>
<feature type="transmembrane region" description="Helical" evidence="6">
    <location>
        <begin position="332"/>
        <end position="351"/>
    </location>
</feature>
<feature type="transmembrane region" description="Helical" evidence="6">
    <location>
        <begin position="36"/>
        <end position="56"/>
    </location>
</feature>
<keyword evidence="3 6" id="KW-0812">Transmembrane</keyword>
<feature type="transmembrane region" description="Helical" evidence="6">
    <location>
        <begin position="458"/>
        <end position="480"/>
    </location>
</feature>
<feature type="transmembrane region" description="Helical" evidence="6">
    <location>
        <begin position="186"/>
        <end position="207"/>
    </location>
</feature>
<dbReference type="InterPro" id="IPR020846">
    <property type="entry name" value="MFS_dom"/>
</dbReference>
<dbReference type="PANTHER" id="PTHR42718">
    <property type="entry name" value="MAJOR FACILITATOR SUPERFAMILY MULTIDRUG TRANSPORTER MFSC"/>
    <property type="match status" value="1"/>
</dbReference>
<accession>D0L578</accession>
<feature type="transmembrane region" description="Helical" evidence="6">
    <location>
        <begin position="288"/>
        <end position="312"/>
    </location>
</feature>
<evidence type="ECO:0000256" key="5">
    <source>
        <dbReference type="ARBA" id="ARBA00023136"/>
    </source>
</evidence>
<evidence type="ECO:0000256" key="1">
    <source>
        <dbReference type="ARBA" id="ARBA00004651"/>
    </source>
</evidence>
<feature type="transmembrane region" description="Helical" evidence="6">
    <location>
        <begin position="384"/>
        <end position="412"/>
    </location>
</feature>
<dbReference type="Pfam" id="PF00083">
    <property type="entry name" value="Sugar_tr"/>
    <property type="match status" value="1"/>
</dbReference>
<feature type="transmembrane region" description="Helical" evidence="6">
    <location>
        <begin position="101"/>
        <end position="120"/>
    </location>
</feature>
<dbReference type="InterPro" id="IPR011701">
    <property type="entry name" value="MFS"/>
</dbReference>
<dbReference type="EMBL" id="CP001802">
    <property type="protein sequence ID" value="ACY23336.1"/>
    <property type="molecule type" value="Genomic_DNA"/>
</dbReference>
<dbReference type="eggNOG" id="COG2814">
    <property type="taxonomic scope" value="Bacteria"/>
</dbReference>
<feature type="transmembrane region" description="Helical" evidence="6">
    <location>
        <begin position="126"/>
        <end position="146"/>
    </location>
</feature>
<feature type="transmembrane region" description="Helical" evidence="6">
    <location>
        <begin position="358"/>
        <end position="378"/>
    </location>
</feature>
<dbReference type="AlphaFoldDB" id="D0L578"/>
<name>D0L578_GORB4</name>
<dbReference type="InterPro" id="IPR005828">
    <property type="entry name" value="MFS_sugar_transport-like"/>
</dbReference>
<dbReference type="STRING" id="526226.Gbro_4178"/>
<dbReference type="HOGENOM" id="CLU_000960_34_0_11"/>
<evidence type="ECO:0000259" key="7">
    <source>
        <dbReference type="PROSITE" id="PS50850"/>
    </source>
</evidence>
<dbReference type="Gene3D" id="1.20.1250.20">
    <property type="entry name" value="MFS general substrate transporter like domains"/>
    <property type="match status" value="2"/>
</dbReference>
<dbReference type="GO" id="GO:0022857">
    <property type="term" value="F:transmembrane transporter activity"/>
    <property type="evidence" value="ECO:0007669"/>
    <property type="project" value="InterPro"/>
</dbReference>
<evidence type="ECO:0000256" key="2">
    <source>
        <dbReference type="ARBA" id="ARBA00022448"/>
    </source>
</evidence>
<proteinExistence type="predicted"/>
<keyword evidence="5 6" id="KW-0472">Membrane</keyword>
<feature type="transmembrane region" description="Helical" evidence="6">
    <location>
        <begin position="68"/>
        <end position="89"/>
    </location>
</feature>
<organism evidence="8 9">
    <name type="scientific">Gordonia bronchialis (strain ATCC 25592 / DSM 43247 / BCRC 13721 / JCM 3198 / KCTC 3076 / NBRC 16047 / NCTC 10667)</name>
    <name type="common">Rhodococcus bronchialis</name>
    <dbReference type="NCBI Taxonomy" id="526226"/>
    <lineage>
        <taxon>Bacteria</taxon>
        <taxon>Bacillati</taxon>
        <taxon>Actinomycetota</taxon>
        <taxon>Actinomycetes</taxon>
        <taxon>Mycobacteriales</taxon>
        <taxon>Gordoniaceae</taxon>
        <taxon>Gordonia</taxon>
    </lineage>
</organism>